<organism evidence="2 3">
    <name type="scientific">Platanthera guangdongensis</name>
    <dbReference type="NCBI Taxonomy" id="2320717"/>
    <lineage>
        <taxon>Eukaryota</taxon>
        <taxon>Viridiplantae</taxon>
        <taxon>Streptophyta</taxon>
        <taxon>Embryophyta</taxon>
        <taxon>Tracheophyta</taxon>
        <taxon>Spermatophyta</taxon>
        <taxon>Magnoliopsida</taxon>
        <taxon>Liliopsida</taxon>
        <taxon>Asparagales</taxon>
        <taxon>Orchidaceae</taxon>
        <taxon>Orchidoideae</taxon>
        <taxon>Orchideae</taxon>
        <taxon>Orchidinae</taxon>
        <taxon>Platanthera</taxon>
    </lineage>
</organism>
<proteinExistence type="predicted"/>
<keyword evidence="3" id="KW-1185">Reference proteome</keyword>
<protein>
    <submittedName>
        <fullName evidence="2">Uncharacterized protein</fullName>
    </submittedName>
</protein>
<name>A0ABR2M4Z7_9ASPA</name>
<evidence type="ECO:0000313" key="2">
    <source>
        <dbReference type="EMBL" id="KAK8958283.1"/>
    </source>
</evidence>
<comment type="caution">
    <text evidence="2">The sequence shown here is derived from an EMBL/GenBank/DDBJ whole genome shotgun (WGS) entry which is preliminary data.</text>
</comment>
<evidence type="ECO:0000256" key="1">
    <source>
        <dbReference type="SAM" id="MobiDB-lite"/>
    </source>
</evidence>
<feature type="compositionally biased region" description="Polar residues" evidence="1">
    <location>
        <begin position="89"/>
        <end position="101"/>
    </location>
</feature>
<feature type="region of interest" description="Disordered" evidence="1">
    <location>
        <begin position="82"/>
        <end position="101"/>
    </location>
</feature>
<gene>
    <name evidence="2" type="ORF">KSP40_PGU007708</name>
</gene>
<dbReference type="EMBL" id="JBBWWR010000012">
    <property type="protein sequence ID" value="KAK8958283.1"/>
    <property type="molecule type" value="Genomic_DNA"/>
</dbReference>
<feature type="region of interest" description="Disordered" evidence="1">
    <location>
        <begin position="40"/>
        <end position="63"/>
    </location>
</feature>
<dbReference type="Proteomes" id="UP001412067">
    <property type="component" value="Unassembled WGS sequence"/>
</dbReference>
<evidence type="ECO:0000313" key="3">
    <source>
        <dbReference type="Proteomes" id="UP001412067"/>
    </source>
</evidence>
<accession>A0ABR2M4Z7</accession>
<sequence>MVMGILRKKEHKHEYEYENQIRLHLAGRMEREREQPWPPIELMEGAGGSTGRVSQELAGADAANAPNTRRAVCVCTRNWRENAKPNEGKGSSSRVIGTWHTSACTKPGLSDRLRKKHTSLKLV</sequence>
<reference evidence="2 3" key="1">
    <citation type="journal article" date="2022" name="Nat. Plants">
        <title>Genomes of leafy and leafless Platanthera orchids illuminate the evolution of mycoheterotrophy.</title>
        <authorList>
            <person name="Li M.H."/>
            <person name="Liu K.W."/>
            <person name="Li Z."/>
            <person name="Lu H.C."/>
            <person name="Ye Q.L."/>
            <person name="Zhang D."/>
            <person name="Wang J.Y."/>
            <person name="Li Y.F."/>
            <person name="Zhong Z.M."/>
            <person name="Liu X."/>
            <person name="Yu X."/>
            <person name="Liu D.K."/>
            <person name="Tu X.D."/>
            <person name="Liu B."/>
            <person name="Hao Y."/>
            <person name="Liao X.Y."/>
            <person name="Jiang Y.T."/>
            <person name="Sun W.H."/>
            <person name="Chen J."/>
            <person name="Chen Y.Q."/>
            <person name="Ai Y."/>
            <person name="Zhai J.W."/>
            <person name="Wu S.S."/>
            <person name="Zhou Z."/>
            <person name="Hsiao Y.Y."/>
            <person name="Wu W.L."/>
            <person name="Chen Y.Y."/>
            <person name="Lin Y.F."/>
            <person name="Hsu J.L."/>
            <person name="Li C.Y."/>
            <person name="Wang Z.W."/>
            <person name="Zhao X."/>
            <person name="Zhong W.Y."/>
            <person name="Ma X.K."/>
            <person name="Ma L."/>
            <person name="Huang J."/>
            <person name="Chen G.Z."/>
            <person name="Huang M.Z."/>
            <person name="Huang L."/>
            <person name="Peng D.H."/>
            <person name="Luo Y.B."/>
            <person name="Zou S.Q."/>
            <person name="Chen S.P."/>
            <person name="Lan S."/>
            <person name="Tsai W.C."/>
            <person name="Van de Peer Y."/>
            <person name="Liu Z.J."/>
        </authorList>
    </citation>
    <scope>NUCLEOTIDE SEQUENCE [LARGE SCALE GENOMIC DNA]</scope>
    <source>
        <strain evidence="2">Lor288</strain>
    </source>
</reference>